<evidence type="ECO:0000313" key="5">
    <source>
        <dbReference type="Proteomes" id="UP000246483"/>
    </source>
</evidence>
<organism evidence="4 5">
    <name type="scientific">Melaminivora alkalimesophila</name>
    <dbReference type="NCBI Taxonomy" id="1165852"/>
    <lineage>
        <taxon>Bacteria</taxon>
        <taxon>Pseudomonadati</taxon>
        <taxon>Pseudomonadota</taxon>
        <taxon>Betaproteobacteria</taxon>
        <taxon>Burkholderiales</taxon>
        <taxon>Comamonadaceae</taxon>
        <taxon>Melaminivora</taxon>
    </lineage>
</organism>
<proteinExistence type="predicted"/>
<dbReference type="RefSeq" id="WP_040435658.1">
    <property type="nucleotide sequence ID" value="NZ_ALEE01000138.1"/>
</dbReference>
<dbReference type="EMBL" id="QGUB01000005">
    <property type="protein sequence ID" value="PWW45933.1"/>
    <property type="molecule type" value="Genomic_DNA"/>
</dbReference>
<evidence type="ECO:0000313" key="4">
    <source>
        <dbReference type="EMBL" id="PWW45933.1"/>
    </source>
</evidence>
<reference evidence="4 5" key="1">
    <citation type="submission" date="2018-05" db="EMBL/GenBank/DDBJ databases">
        <title>Genomic Encyclopedia of Type Strains, Phase IV (KMG-IV): sequencing the most valuable type-strain genomes for metagenomic binning, comparative biology and taxonomic classification.</title>
        <authorList>
            <person name="Goeker M."/>
        </authorList>
    </citation>
    <scope>NUCLEOTIDE SEQUENCE [LARGE SCALE GENOMIC DNA]</scope>
    <source>
        <strain evidence="4 5">DSM 26006</strain>
    </source>
</reference>
<evidence type="ECO:0000256" key="3">
    <source>
        <dbReference type="SAM" id="Phobius"/>
    </source>
</evidence>
<feature type="transmembrane region" description="Helical" evidence="3">
    <location>
        <begin position="103"/>
        <end position="123"/>
    </location>
</feature>
<protein>
    <submittedName>
        <fullName evidence="4">Uncharacterized protein</fullName>
    </submittedName>
</protein>
<keyword evidence="5" id="KW-1185">Reference proteome</keyword>
<dbReference type="AlphaFoldDB" id="A0A317RA17"/>
<feature type="region of interest" description="Disordered" evidence="2">
    <location>
        <begin position="31"/>
        <end position="51"/>
    </location>
</feature>
<name>A0A317RA17_9BURK</name>
<dbReference type="OrthoDB" id="8564508at2"/>
<feature type="compositionally biased region" description="Low complexity" evidence="2">
    <location>
        <begin position="37"/>
        <end position="48"/>
    </location>
</feature>
<sequence>MAGWMTALKFVPWGQVLEATPQIVQGARKLMRREQQAAPAPAPHAVAPSRTDDTAAQLAALRERMAQLEEDQLASAALIRSLAEQNAQLVRALDALRGRTRGLLLATALLSVLGLGLLGWVLAH</sequence>
<keyword evidence="3" id="KW-0812">Transmembrane</keyword>
<keyword evidence="3" id="KW-0472">Membrane</keyword>
<keyword evidence="1" id="KW-0175">Coiled coil</keyword>
<dbReference type="Proteomes" id="UP000246483">
    <property type="component" value="Unassembled WGS sequence"/>
</dbReference>
<evidence type="ECO:0000256" key="1">
    <source>
        <dbReference type="SAM" id="Coils"/>
    </source>
</evidence>
<gene>
    <name evidence="4" type="ORF">DFR36_105137</name>
</gene>
<feature type="coiled-coil region" evidence="1">
    <location>
        <begin position="51"/>
        <end position="99"/>
    </location>
</feature>
<comment type="caution">
    <text evidence="4">The sequence shown here is derived from an EMBL/GenBank/DDBJ whole genome shotgun (WGS) entry which is preliminary data.</text>
</comment>
<evidence type="ECO:0000256" key="2">
    <source>
        <dbReference type="SAM" id="MobiDB-lite"/>
    </source>
</evidence>
<keyword evidence="3" id="KW-1133">Transmembrane helix</keyword>
<accession>A0A317RA17</accession>